<dbReference type="eggNOG" id="ENOG5033RDH">
    <property type="taxonomic scope" value="Bacteria"/>
</dbReference>
<proteinExistence type="predicted"/>
<keyword evidence="3" id="KW-1185">Reference proteome</keyword>
<evidence type="ECO:0008006" key="4">
    <source>
        <dbReference type="Google" id="ProtNLM"/>
    </source>
</evidence>
<dbReference type="AlphaFoldDB" id="A0A062V441"/>
<feature type="transmembrane region" description="Helical" evidence="1">
    <location>
        <begin position="365"/>
        <end position="385"/>
    </location>
</feature>
<dbReference type="EMBL" id="ARYM01000039">
    <property type="protein sequence ID" value="KCZ96669.1"/>
    <property type="molecule type" value="Genomic_DNA"/>
</dbReference>
<protein>
    <recommendedName>
        <fullName evidence="4">Oligosaccharide repeat unit polymerase</fullName>
    </recommendedName>
</protein>
<dbReference type="STRING" id="1280954.HPO_18772"/>
<dbReference type="Proteomes" id="UP000027100">
    <property type="component" value="Unassembled WGS sequence"/>
</dbReference>
<name>A0A062V441_9PROT</name>
<reference evidence="2 3" key="1">
    <citation type="journal article" date="2014" name="Antonie Van Leeuwenhoek">
        <title>Hyphomonas beringensis sp. nov. and Hyphomonas chukchiensis sp. nov., isolated from surface seawater of the Bering Sea and Chukchi Sea.</title>
        <authorList>
            <person name="Li C."/>
            <person name="Lai Q."/>
            <person name="Li G."/>
            <person name="Dong C."/>
            <person name="Wang J."/>
            <person name="Liao Y."/>
            <person name="Shao Z."/>
        </authorList>
    </citation>
    <scope>NUCLEOTIDE SEQUENCE [LARGE SCALE GENOMIC DNA]</scope>
    <source>
        <strain evidence="2 3">PS728</strain>
    </source>
</reference>
<evidence type="ECO:0000313" key="2">
    <source>
        <dbReference type="EMBL" id="KCZ96669.1"/>
    </source>
</evidence>
<feature type="transmembrane region" description="Helical" evidence="1">
    <location>
        <begin position="421"/>
        <end position="443"/>
    </location>
</feature>
<keyword evidence="1" id="KW-0472">Membrane</keyword>
<evidence type="ECO:0000256" key="1">
    <source>
        <dbReference type="SAM" id="Phobius"/>
    </source>
</evidence>
<feature type="transmembrane region" description="Helical" evidence="1">
    <location>
        <begin position="176"/>
        <end position="194"/>
    </location>
</feature>
<evidence type="ECO:0000313" key="3">
    <source>
        <dbReference type="Proteomes" id="UP000027100"/>
    </source>
</evidence>
<sequence>MSGILFILLALPIWLIPLRVASRYGMIKWFSPLHLLAFYAFMGTFLKSIGMLILPGEAFMYRFIYSDSSLYLGYIYTLGFTVCICLGYVLAIRERAPQDGPSLARLSMARIGRPKLLLLLGGLAALVTVSTLVTGRFEDPSEATLSLDTLHTMNQTKIQRIEGVEGYGASNAAIKVFGKLAWVALAVFFALLFIRQRKTYLYGFVIIAAIVLISTLVKGKRLELLSIAMCLTSIYFILGGRIRWKFVLYGLCGAGAILAIFALLTVLRSTKGDLSEAAFDPMVMVGQILLSTYFFDFGMSAIIIDRFDTDLILRGQSYVNWIIGFVPRDIWPDKPAISLGPFVKQEVLGMAGTIGGINPTGPGEAFLNFGWGGIFVGLGLGIIFRRFEAFFLSGKGLLKRYGLVIYPVIGMPFITGCLQSTFGGVVVSTLTVLVLSMGVLHLTKRRSSPRSLRSSPHAKHLSPTA</sequence>
<feature type="transmembrane region" description="Helical" evidence="1">
    <location>
        <begin position="37"/>
        <end position="59"/>
    </location>
</feature>
<dbReference type="OrthoDB" id="117805at2"/>
<feature type="transmembrane region" description="Helical" evidence="1">
    <location>
        <begin position="279"/>
        <end position="304"/>
    </location>
</feature>
<accession>A0A062V441</accession>
<feature type="transmembrane region" description="Helical" evidence="1">
    <location>
        <begin position="116"/>
        <end position="135"/>
    </location>
</feature>
<feature type="transmembrane region" description="Helical" evidence="1">
    <location>
        <begin position="224"/>
        <end position="240"/>
    </location>
</feature>
<keyword evidence="1" id="KW-1133">Transmembrane helix</keyword>
<dbReference type="RefSeq" id="WP_051612835.1">
    <property type="nucleotide sequence ID" value="NZ_ARYM01000039.1"/>
</dbReference>
<feature type="transmembrane region" description="Helical" evidence="1">
    <location>
        <begin position="246"/>
        <end position="267"/>
    </location>
</feature>
<dbReference type="PATRIC" id="fig|1280954.3.peg.3773"/>
<feature type="transmembrane region" description="Helical" evidence="1">
    <location>
        <begin position="200"/>
        <end position="217"/>
    </location>
</feature>
<keyword evidence="1" id="KW-0812">Transmembrane</keyword>
<organism evidence="2 3">
    <name type="scientific">Hyphomonas polymorpha PS728</name>
    <dbReference type="NCBI Taxonomy" id="1280954"/>
    <lineage>
        <taxon>Bacteria</taxon>
        <taxon>Pseudomonadati</taxon>
        <taxon>Pseudomonadota</taxon>
        <taxon>Alphaproteobacteria</taxon>
        <taxon>Hyphomonadales</taxon>
        <taxon>Hyphomonadaceae</taxon>
        <taxon>Hyphomonas</taxon>
    </lineage>
</organism>
<feature type="transmembrane region" description="Helical" evidence="1">
    <location>
        <begin position="71"/>
        <end position="92"/>
    </location>
</feature>
<gene>
    <name evidence="2" type="ORF">HPO_18772</name>
</gene>
<dbReference type="NCBIfam" id="TIGR04370">
    <property type="entry name" value="glyco_rpt_poly"/>
    <property type="match status" value="1"/>
</dbReference>
<comment type="caution">
    <text evidence="2">The sequence shown here is derived from an EMBL/GenBank/DDBJ whole genome shotgun (WGS) entry which is preliminary data.</text>
</comment>